<dbReference type="Pfam" id="PF13336">
    <property type="entry name" value="AcetylCoA_hyd_C"/>
    <property type="match status" value="1"/>
</dbReference>
<comment type="similarity">
    <text evidence="1">Belongs to the acetyl-CoA hydrolase/transferase family.</text>
</comment>
<dbReference type="Proteomes" id="UP000050482">
    <property type="component" value="Unassembled WGS sequence"/>
</dbReference>
<dbReference type="Gene3D" id="3.30.750.70">
    <property type="entry name" value="4-hydroxybutyrate coenzyme like domains"/>
    <property type="match status" value="1"/>
</dbReference>
<dbReference type="EMBL" id="LJCO01000064">
    <property type="protein sequence ID" value="KPV42936.1"/>
    <property type="molecule type" value="Genomic_DNA"/>
</dbReference>
<evidence type="ECO:0000313" key="6">
    <source>
        <dbReference type="EMBL" id="KPV42936.1"/>
    </source>
</evidence>
<evidence type="ECO:0000256" key="2">
    <source>
        <dbReference type="PIRSR" id="PIRSR617821-1"/>
    </source>
</evidence>
<dbReference type="Gene3D" id="3.40.1080.10">
    <property type="entry name" value="Glutaconate Coenzyme A-transferase"/>
    <property type="match status" value="1"/>
</dbReference>
<dbReference type="Gene3D" id="3.40.1080.20">
    <property type="entry name" value="Acetyl-CoA hydrolase/transferase C-terminal domain"/>
    <property type="match status" value="1"/>
</dbReference>
<dbReference type="GO" id="GO:0006083">
    <property type="term" value="P:acetate metabolic process"/>
    <property type="evidence" value="ECO:0007669"/>
    <property type="project" value="InterPro"/>
</dbReference>
<dbReference type="PANTHER" id="PTHR43609:SF1">
    <property type="entry name" value="ACETYL-COA HYDROLASE"/>
    <property type="match status" value="1"/>
</dbReference>
<feature type="binding site" evidence="3">
    <location>
        <position position="383"/>
    </location>
    <ligand>
        <name>CoA</name>
        <dbReference type="ChEBI" id="CHEBI:57287"/>
    </ligand>
</feature>
<dbReference type="AlphaFoldDB" id="A0A0P9CBM4"/>
<gene>
    <name evidence="6" type="ORF">AN477_14710</name>
</gene>
<feature type="binding site" evidence="3">
    <location>
        <position position="403"/>
    </location>
    <ligand>
        <name>CoA</name>
        <dbReference type="ChEBI" id="CHEBI:57287"/>
    </ligand>
</feature>
<name>A0A0P9CBM4_9BACL</name>
<dbReference type="FunFam" id="3.40.1080.20:FF:000001">
    <property type="entry name" value="Acetyl-CoA hydrolase Ach1"/>
    <property type="match status" value="1"/>
</dbReference>
<dbReference type="NCBIfam" id="TIGR03458">
    <property type="entry name" value="YgfH_subfam"/>
    <property type="match status" value="1"/>
</dbReference>
<dbReference type="GO" id="GO:0008775">
    <property type="term" value="F:acetate CoA-transferase activity"/>
    <property type="evidence" value="ECO:0007669"/>
    <property type="project" value="InterPro"/>
</dbReference>
<dbReference type="GO" id="GO:0003986">
    <property type="term" value="F:acetyl-CoA hydrolase activity"/>
    <property type="evidence" value="ECO:0007669"/>
    <property type="project" value="TreeGrafter"/>
</dbReference>
<accession>A0A0P9CBM4</accession>
<evidence type="ECO:0000259" key="5">
    <source>
        <dbReference type="Pfam" id="PF13336"/>
    </source>
</evidence>
<keyword evidence="6" id="KW-0378">Hydrolase</keyword>
<evidence type="ECO:0000256" key="1">
    <source>
        <dbReference type="ARBA" id="ARBA00009632"/>
    </source>
</evidence>
<dbReference type="InterPro" id="IPR046433">
    <property type="entry name" value="ActCoA_hydro"/>
</dbReference>
<dbReference type="InterPro" id="IPR003702">
    <property type="entry name" value="ActCoA_hydro_N"/>
</dbReference>
<dbReference type="InterPro" id="IPR038460">
    <property type="entry name" value="AcetylCoA_hyd_C_sf"/>
</dbReference>
<dbReference type="PATRIC" id="fig|471514.4.peg.2528"/>
<sequence>MYEERIRRPDLRSRIISADEAQNMIQDGMTVGVSGFTRSGDAKAVPRALVRRLEQTTEPMKINLYSGASLADTDTLLAGQNVTLRRLPYQSDAALRSQINRGEVAYIDQHLSHTAEWARSGLLGEMDLAIIEAVAITEDGGIVPTTSVGNSPVFVEQAKKVIVELNMAIPAEFEGIHDIYLPEKRPHRQPIPLVSVQDRIGRASIPCDPDKIAAIVITDEWDSPSTIVQPDMETQTMANYILEFLENEVREGRLPKNLAPLQSGVGSVANAVLSGLKTSSFENLEIYTEVMQDAVFELFEAGKVAFASSCSFTLSETMMHKIIPDIEKYRSKVILRPQEISNHPEIVRRLGVIAINAALEVDMYGNVNSTHIRGTHMMNGIGGSGDFARNAGIAIFVTKSIAKGGAISSIVPFVSHVDHTEHDVDVIVTERGLADLRGLSARERAEVIIEKLVHPDYQDTLRDYFERATAKGGNTPHLLQEAFSWHECFEETGDMRNVLIWKDDLLAHLHHTPVSLPV</sequence>
<dbReference type="GO" id="GO:0006084">
    <property type="term" value="P:acetyl-CoA metabolic process"/>
    <property type="evidence" value="ECO:0007669"/>
    <property type="project" value="InterPro"/>
</dbReference>
<proteinExistence type="inferred from homology"/>
<comment type="caution">
    <text evidence="6">The sequence shown here is derived from an EMBL/GenBank/DDBJ whole genome shotgun (WGS) entry which is preliminary data.</text>
</comment>
<dbReference type="Pfam" id="PF02550">
    <property type="entry name" value="AcetylCoA_hydro"/>
    <property type="match status" value="1"/>
</dbReference>
<dbReference type="PANTHER" id="PTHR43609">
    <property type="entry name" value="ACETYL-COA HYDROLASE"/>
    <property type="match status" value="1"/>
</dbReference>
<dbReference type="STRING" id="471514.AN477_14710"/>
<evidence type="ECO:0000256" key="3">
    <source>
        <dbReference type="PIRSR" id="PIRSR617821-2"/>
    </source>
</evidence>
<evidence type="ECO:0000313" key="7">
    <source>
        <dbReference type="Proteomes" id="UP000050482"/>
    </source>
</evidence>
<reference evidence="6 7" key="1">
    <citation type="submission" date="2015-09" db="EMBL/GenBank/DDBJ databases">
        <title>Draft genome sequence of Alicyclobacillus ferrooxydans DSM 22381.</title>
        <authorList>
            <person name="Hemp J."/>
        </authorList>
    </citation>
    <scope>NUCLEOTIDE SEQUENCE [LARGE SCALE GENOMIC DNA]</scope>
    <source>
        <strain evidence="6 7">TC-34</strain>
    </source>
</reference>
<dbReference type="InterPro" id="IPR017821">
    <property type="entry name" value="Succinate_CoA_transferase"/>
</dbReference>
<dbReference type="InterPro" id="IPR037171">
    <property type="entry name" value="NagB/RpiA_transferase-like"/>
</dbReference>
<feature type="binding site" evidence="3">
    <location>
        <begin position="264"/>
        <end position="268"/>
    </location>
    <ligand>
        <name>CoA</name>
        <dbReference type="ChEBI" id="CHEBI:57287"/>
    </ligand>
</feature>
<keyword evidence="7" id="KW-1185">Reference proteome</keyword>
<feature type="binding site" evidence="3">
    <location>
        <position position="379"/>
    </location>
    <ligand>
        <name>CoA</name>
        <dbReference type="ChEBI" id="CHEBI:57287"/>
    </ligand>
</feature>
<dbReference type="SUPFAM" id="SSF100950">
    <property type="entry name" value="NagB/RpiA/CoA transferase-like"/>
    <property type="match status" value="2"/>
</dbReference>
<feature type="domain" description="Acetyl-CoA hydrolase/transferase C-terminal" evidence="5">
    <location>
        <begin position="330"/>
        <end position="464"/>
    </location>
</feature>
<dbReference type="OrthoDB" id="9801795at2"/>
<dbReference type="InterPro" id="IPR026888">
    <property type="entry name" value="AcetylCoA_hyd_C"/>
</dbReference>
<evidence type="ECO:0000259" key="4">
    <source>
        <dbReference type="Pfam" id="PF02550"/>
    </source>
</evidence>
<organism evidence="6 7">
    <name type="scientific">Alicyclobacillus ferrooxydans</name>
    <dbReference type="NCBI Taxonomy" id="471514"/>
    <lineage>
        <taxon>Bacteria</taxon>
        <taxon>Bacillati</taxon>
        <taxon>Bacillota</taxon>
        <taxon>Bacilli</taxon>
        <taxon>Bacillales</taxon>
        <taxon>Alicyclobacillaceae</taxon>
        <taxon>Alicyclobacillus</taxon>
    </lineage>
</organism>
<feature type="active site" description="5-glutamyl coenzyme A thioester intermediate" evidence="2">
    <location>
        <position position="289"/>
    </location>
</feature>
<protein>
    <submittedName>
        <fullName evidence="6">Acetyl-CoA hydrolase</fullName>
    </submittedName>
</protein>
<feature type="domain" description="Acetyl-CoA hydrolase/transferase N-terminal" evidence="4">
    <location>
        <begin position="12"/>
        <end position="216"/>
    </location>
</feature>